<dbReference type="InterPro" id="IPR036291">
    <property type="entry name" value="NAD(P)-bd_dom_sf"/>
</dbReference>
<evidence type="ECO:0000256" key="2">
    <source>
        <dbReference type="ARBA" id="ARBA00022490"/>
    </source>
</evidence>
<sequence length="249" mass="26894">MAKEAYIITGASKGIGFEWSRQLNAAGHVVIGIARTEPDNWPGGHFLPFDLTRLDAIEEIIAQALNLIPGETETIVLVNNAGTIEPIGLAHTNDATQVSQSIVLNLTAPMLLCGAFIRQLKSNSADKKIVNTSSGAGRKVYEGWSAYCAGKAGLDHFSSCLDAENDDVKVVSVAPGIIDTAMQQTIRQSEAADFPLIDKFLDYKESGLLSSPEETARLLMEMTRRPDFNELPTILDIRNLPQPGKGSLN</sequence>
<keyword evidence="6" id="KW-1185">Reference proteome</keyword>
<accession>A0ABR8WAM6</accession>
<dbReference type="InterPro" id="IPR051721">
    <property type="entry name" value="Biopterin_syn/organic_redct"/>
</dbReference>
<dbReference type="Gene3D" id="3.40.50.720">
    <property type="entry name" value="NAD(P)-binding Rossmann-like Domain"/>
    <property type="match status" value="1"/>
</dbReference>
<keyword evidence="4" id="KW-0560">Oxidoreductase</keyword>
<dbReference type="Proteomes" id="UP000658980">
    <property type="component" value="Unassembled WGS sequence"/>
</dbReference>
<dbReference type="PRINTS" id="PR00081">
    <property type="entry name" value="GDHRDH"/>
</dbReference>
<dbReference type="EMBL" id="JACSPU010000001">
    <property type="protein sequence ID" value="MBD8014086.1"/>
    <property type="molecule type" value="Genomic_DNA"/>
</dbReference>
<evidence type="ECO:0000256" key="3">
    <source>
        <dbReference type="ARBA" id="ARBA00022857"/>
    </source>
</evidence>
<evidence type="ECO:0000256" key="4">
    <source>
        <dbReference type="ARBA" id="ARBA00023002"/>
    </source>
</evidence>
<dbReference type="SUPFAM" id="SSF51735">
    <property type="entry name" value="NAD(P)-binding Rossmann-fold domains"/>
    <property type="match status" value="1"/>
</dbReference>
<name>A0ABR8WAM6_9BACL</name>
<dbReference type="RefSeq" id="WP_191714278.1">
    <property type="nucleotide sequence ID" value="NZ_JACSPU010000001.1"/>
</dbReference>
<protein>
    <submittedName>
        <fullName evidence="5">SDR family NAD(P)-dependent oxidoreductase</fullName>
    </submittedName>
</protein>
<evidence type="ECO:0000313" key="5">
    <source>
        <dbReference type="EMBL" id="MBD8014086.1"/>
    </source>
</evidence>
<comment type="subcellular location">
    <subcellularLocation>
        <location evidence="1">Cytoplasm</location>
    </subcellularLocation>
</comment>
<dbReference type="PANTHER" id="PTHR44085:SF2">
    <property type="entry name" value="SEPIAPTERIN REDUCTASE"/>
    <property type="match status" value="1"/>
</dbReference>
<keyword evidence="3" id="KW-0521">NADP</keyword>
<dbReference type="PANTHER" id="PTHR44085">
    <property type="entry name" value="SEPIAPTERIN REDUCTASE"/>
    <property type="match status" value="1"/>
</dbReference>
<dbReference type="Pfam" id="PF00106">
    <property type="entry name" value="adh_short"/>
    <property type="match status" value="1"/>
</dbReference>
<gene>
    <name evidence="5" type="ORF">H9630_04570</name>
</gene>
<proteinExistence type="predicted"/>
<reference evidence="5 6" key="1">
    <citation type="submission" date="2020-08" db="EMBL/GenBank/DDBJ databases">
        <title>A Genomic Blueprint of the Chicken Gut Microbiome.</title>
        <authorList>
            <person name="Gilroy R."/>
            <person name="Ravi A."/>
            <person name="Getino M."/>
            <person name="Pursley I."/>
            <person name="Horton D.L."/>
            <person name="Alikhan N.-F."/>
            <person name="Baker D."/>
            <person name="Gharbi K."/>
            <person name="Hall N."/>
            <person name="Watson M."/>
            <person name="Adriaenssens E.M."/>
            <person name="Foster-Nyarko E."/>
            <person name="Jarju S."/>
            <person name="Secka A."/>
            <person name="Antonio M."/>
            <person name="Oren A."/>
            <person name="Chaudhuri R."/>
            <person name="La Ragione R.M."/>
            <person name="Hildebrand F."/>
            <person name="Pallen M.J."/>
        </authorList>
    </citation>
    <scope>NUCLEOTIDE SEQUENCE [LARGE SCALE GENOMIC DNA]</scope>
    <source>
        <strain evidence="5 6">Sa1BUA13</strain>
    </source>
</reference>
<evidence type="ECO:0000313" key="6">
    <source>
        <dbReference type="Proteomes" id="UP000658980"/>
    </source>
</evidence>
<dbReference type="InterPro" id="IPR002347">
    <property type="entry name" value="SDR_fam"/>
</dbReference>
<evidence type="ECO:0000256" key="1">
    <source>
        <dbReference type="ARBA" id="ARBA00004496"/>
    </source>
</evidence>
<comment type="caution">
    <text evidence="5">The sequence shown here is derived from an EMBL/GenBank/DDBJ whole genome shotgun (WGS) entry which is preliminary data.</text>
</comment>
<keyword evidence="2" id="KW-0963">Cytoplasm</keyword>
<organism evidence="5 6">
    <name type="scientific">Planococcus wigleyi</name>
    <dbReference type="NCBI Taxonomy" id="2762216"/>
    <lineage>
        <taxon>Bacteria</taxon>
        <taxon>Bacillati</taxon>
        <taxon>Bacillota</taxon>
        <taxon>Bacilli</taxon>
        <taxon>Bacillales</taxon>
        <taxon>Caryophanaceae</taxon>
        <taxon>Planococcus</taxon>
    </lineage>
</organism>